<gene>
    <name evidence="2" type="ORF">CFOL_v3_14975</name>
</gene>
<evidence type="ECO:0008006" key="4">
    <source>
        <dbReference type="Google" id="ProtNLM"/>
    </source>
</evidence>
<comment type="caution">
    <text evidence="2">The sequence shown here is derived from an EMBL/GenBank/DDBJ whole genome shotgun (WGS) entry which is preliminary data.</text>
</comment>
<feature type="non-terminal residue" evidence="2">
    <location>
        <position position="1"/>
    </location>
</feature>
<keyword evidence="3" id="KW-1185">Reference proteome</keyword>
<name>A0A1Q3BU24_CEPFO</name>
<dbReference type="OrthoDB" id="1750137at2759"/>
<dbReference type="PANTHER" id="PTHR34222">
    <property type="entry name" value="GAG_PRE-INTEGRS DOMAIN-CONTAINING PROTEIN"/>
    <property type="match status" value="1"/>
</dbReference>
<feature type="region of interest" description="Disordered" evidence="1">
    <location>
        <begin position="154"/>
        <end position="204"/>
    </location>
</feature>
<dbReference type="EMBL" id="BDDD01000916">
    <property type="protein sequence ID" value="GAV71481.1"/>
    <property type="molecule type" value="Genomic_DNA"/>
</dbReference>
<evidence type="ECO:0000256" key="1">
    <source>
        <dbReference type="SAM" id="MobiDB-lite"/>
    </source>
</evidence>
<feature type="compositionally biased region" description="Low complexity" evidence="1">
    <location>
        <begin position="154"/>
        <end position="178"/>
    </location>
</feature>
<organism evidence="2 3">
    <name type="scientific">Cephalotus follicularis</name>
    <name type="common">Albany pitcher plant</name>
    <dbReference type="NCBI Taxonomy" id="3775"/>
    <lineage>
        <taxon>Eukaryota</taxon>
        <taxon>Viridiplantae</taxon>
        <taxon>Streptophyta</taxon>
        <taxon>Embryophyta</taxon>
        <taxon>Tracheophyta</taxon>
        <taxon>Spermatophyta</taxon>
        <taxon>Magnoliopsida</taxon>
        <taxon>eudicotyledons</taxon>
        <taxon>Gunneridae</taxon>
        <taxon>Pentapetalae</taxon>
        <taxon>rosids</taxon>
        <taxon>fabids</taxon>
        <taxon>Oxalidales</taxon>
        <taxon>Cephalotaceae</taxon>
        <taxon>Cephalotus</taxon>
    </lineage>
</organism>
<dbReference type="Proteomes" id="UP000187406">
    <property type="component" value="Unassembled WGS sequence"/>
</dbReference>
<feature type="region of interest" description="Disordered" evidence="1">
    <location>
        <begin position="100"/>
        <end position="129"/>
    </location>
</feature>
<proteinExistence type="predicted"/>
<evidence type="ECO:0000313" key="2">
    <source>
        <dbReference type="EMBL" id="GAV71481.1"/>
    </source>
</evidence>
<feature type="compositionally biased region" description="Polar residues" evidence="1">
    <location>
        <begin position="179"/>
        <end position="204"/>
    </location>
</feature>
<evidence type="ECO:0000313" key="3">
    <source>
        <dbReference type="Proteomes" id="UP000187406"/>
    </source>
</evidence>
<dbReference type="InParanoid" id="A0A1Q3BU24"/>
<feature type="compositionally biased region" description="Low complexity" evidence="1">
    <location>
        <begin position="113"/>
        <end position="127"/>
    </location>
</feature>
<dbReference type="PANTHER" id="PTHR34222:SF99">
    <property type="entry name" value="PROTEIN, PUTATIVE-RELATED"/>
    <property type="match status" value="1"/>
</dbReference>
<dbReference type="AlphaFoldDB" id="A0A1Q3BU24"/>
<reference evidence="3" key="1">
    <citation type="submission" date="2016-04" db="EMBL/GenBank/DDBJ databases">
        <title>Cephalotus genome sequencing.</title>
        <authorList>
            <person name="Fukushima K."/>
            <person name="Hasebe M."/>
            <person name="Fang X."/>
        </authorList>
    </citation>
    <scope>NUCLEOTIDE SEQUENCE [LARGE SCALE GENOMIC DNA]</scope>
    <source>
        <strain evidence="3">cv. St1</strain>
    </source>
</reference>
<protein>
    <recommendedName>
        <fullName evidence="4">UBN2_3 domain-containing protein</fullName>
    </recommendedName>
</protein>
<accession>A0A1Q3BU24</accession>
<sequence length="204" mass="22732">CTPLQETNFISTYYITLKALRDELSSYHSLPNCTCTGTLTLTNFFDKDYFMDFLQRLNESYASVRSQLLLMDPLPSANKAYSLLLQEERQRSLIDFKHQQPDHAAMSTHTAPNSSKSSHHANSSNTSPKYHCSHCNVDDHLDSHCFMLHGYPPNRGGSSSNRGGSSSNRGGRSFNNGSHRPNSQFVAATSLTDNTSSPFTSEQI</sequence>